<sequence>NVIYLLKCPCGQGYVGQTSRSIKRRIKEHRGNIRNFKQGSYTDTTLKWMVLEVRQPPQRGGNVRQFLSQKEGFGIKKRDTLQALGMND</sequence>
<name>A0A974GYF8_XENLA</name>
<dbReference type="EMBL" id="KV520615">
    <property type="protein sequence ID" value="OCT55206.1"/>
    <property type="molecule type" value="Genomic_DNA"/>
</dbReference>
<reference evidence="2" key="1">
    <citation type="submission" date="2016-05" db="EMBL/GenBank/DDBJ databases">
        <title>WGS assembly of Xenopus laevis.</title>
        <authorList>
            <person name="Session A."/>
            <person name="Uno Y."/>
            <person name="Kwon T."/>
            <person name="Chapman J."/>
            <person name="Toyoda A."/>
            <person name="Takahashi S."/>
            <person name="Fukui A."/>
            <person name="Hikosaka A."/>
            <person name="Putnam N."/>
            <person name="Stites J."/>
            <person name="Van Heeringen S."/>
            <person name="Quigley I."/>
            <person name="Heinz S."/>
            <person name="Hellsten U."/>
            <person name="Lyons J."/>
            <person name="Suzuki A."/>
            <person name="Kondo M."/>
            <person name="Ogino H."/>
            <person name="Ochi H."/>
            <person name="Bogdanovic O."/>
            <person name="Lister R."/>
            <person name="Georgiou G."/>
            <person name="Paranjpe S."/>
            <person name="Van Kruijsbergen I."/>
            <person name="Mozaffari S."/>
            <person name="Shu S."/>
            <person name="Schmutz J."/>
            <person name="Jenkins J."/>
            <person name="Grimwood J."/>
            <person name="Carlson J."/>
            <person name="Mitros T."/>
            <person name="Simakov O."/>
            <person name="Heald R."/>
            <person name="Miller K."/>
            <person name="Haudenschild C."/>
            <person name="Kuroki Y."/>
            <person name="Tanaka T."/>
            <person name="Michiue T."/>
            <person name="Watanabe M."/>
            <person name="Kinoshita T."/>
            <person name="Ohta Y."/>
            <person name="Mawaribuchi S."/>
            <person name="Suzuki Y."/>
            <person name="Haramoto Y."/>
            <person name="Yamamoto T."/>
            <person name="Takagi C."/>
            <person name="Kitzman J."/>
            <person name="Shendure J."/>
            <person name="Nakayama T."/>
            <person name="Izutsu Y."/>
            <person name="Robert J."/>
            <person name="Dichmann D."/>
            <person name="Flajnik M."/>
            <person name="Houston D."/>
            <person name="Marcotte E."/>
            <person name="Wallingford J."/>
            <person name="Ito Y."/>
            <person name="Asashima M."/>
            <person name="Ueno N."/>
            <person name="Matsuda Y."/>
            <person name="Jan Veenstra G."/>
            <person name="Fujiyama A."/>
            <person name="Harland R."/>
            <person name="Taira M."/>
            <person name="Rokhsar D.S."/>
        </authorList>
    </citation>
    <scope>NUCLEOTIDE SEQUENCE</scope>
    <source>
        <strain evidence="2">J</strain>
        <tissue evidence="2">Blood</tissue>
    </source>
</reference>
<dbReference type="Proteomes" id="UP000694892">
    <property type="component" value="Unassembled WGS sequence"/>
</dbReference>
<feature type="domain" description="GIY-YIG" evidence="1">
    <location>
        <begin position="1"/>
        <end position="84"/>
    </location>
</feature>
<dbReference type="Gene3D" id="3.40.1440.10">
    <property type="entry name" value="GIY-YIG endonuclease"/>
    <property type="match status" value="1"/>
</dbReference>
<dbReference type="InterPro" id="IPR000305">
    <property type="entry name" value="GIY-YIG_endonuc"/>
</dbReference>
<evidence type="ECO:0000259" key="1">
    <source>
        <dbReference type="PROSITE" id="PS50164"/>
    </source>
</evidence>
<evidence type="ECO:0000313" key="2">
    <source>
        <dbReference type="EMBL" id="OCT55206.1"/>
    </source>
</evidence>
<dbReference type="Pfam" id="PF01541">
    <property type="entry name" value="GIY-YIG"/>
    <property type="match status" value="1"/>
</dbReference>
<dbReference type="InterPro" id="IPR035901">
    <property type="entry name" value="GIY-YIG_endonuc_sf"/>
</dbReference>
<accession>A0A974GYF8</accession>
<proteinExistence type="predicted"/>
<protein>
    <recommendedName>
        <fullName evidence="1">GIY-YIG domain-containing protein</fullName>
    </recommendedName>
</protein>
<dbReference type="PROSITE" id="PS50164">
    <property type="entry name" value="GIY_YIG"/>
    <property type="match status" value="1"/>
</dbReference>
<organism evidence="2">
    <name type="scientific">Xenopus laevis</name>
    <name type="common">African clawed frog</name>
    <dbReference type="NCBI Taxonomy" id="8355"/>
    <lineage>
        <taxon>Eukaryota</taxon>
        <taxon>Metazoa</taxon>
        <taxon>Chordata</taxon>
        <taxon>Craniata</taxon>
        <taxon>Vertebrata</taxon>
        <taxon>Euteleostomi</taxon>
        <taxon>Amphibia</taxon>
        <taxon>Batrachia</taxon>
        <taxon>Anura</taxon>
        <taxon>Pipoidea</taxon>
        <taxon>Pipidae</taxon>
        <taxon>Xenopodinae</taxon>
        <taxon>Xenopus</taxon>
        <taxon>Xenopus</taxon>
    </lineage>
</organism>
<feature type="non-terminal residue" evidence="2">
    <location>
        <position position="88"/>
    </location>
</feature>
<feature type="non-terminal residue" evidence="2">
    <location>
        <position position="1"/>
    </location>
</feature>
<gene>
    <name evidence="2" type="ORF">XELAEV_18003870mg</name>
</gene>
<dbReference type="AlphaFoldDB" id="A0A974GYF8"/>